<dbReference type="PANTHER" id="PTHR42693">
    <property type="entry name" value="ARYLSULFATASE FAMILY MEMBER"/>
    <property type="match status" value="1"/>
</dbReference>
<proteinExistence type="inferred from homology"/>
<dbReference type="EMBL" id="JBHRSV010000028">
    <property type="protein sequence ID" value="MFC2927246.1"/>
    <property type="molecule type" value="Genomic_DNA"/>
</dbReference>
<accession>A0ABV7A0E5</accession>
<feature type="domain" description="Sulfatase N-terminal" evidence="4">
    <location>
        <begin position="28"/>
        <end position="433"/>
    </location>
</feature>
<evidence type="ECO:0000256" key="1">
    <source>
        <dbReference type="ARBA" id="ARBA00008779"/>
    </source>
</evidence>
<name>A0ABV7A0E5_9PROT</name>
<evidence type="ECO:0000313" key="6">
    <source>
        <dbReference type="Proteomes" id="UP001595379"/>
    </source>
</evidence>
<evidence type="ECO:0000259" key="4">
    <source>
        <dbReference type="Pfam" id="PF00884"/>
    </source>
</evidence>
<dbReference type="InterPro" id="IPR050738">
    <property type="entry name" value="Sulfatase"/>
</dbReference>
<comment type="caution">
    <text evidence="5">The sequence shown here is derived from an EMBL/GenBank/DDBJ whole genome shotgun (WGS) entry which is preliminary data.</text>
</comment>
<dbReference type="Gene3D" id="3.30.1120.10">
    <property type="match status" value="1"/>
</dbReference>
<keyword evidence="2" id="KW-1133">Transmembrane helix</keyword>
<reference evidence="6" key="1">
    <citation type="journal article" date="2019" name="Int. J. Syst. Evol. Microbiol.">
        <title>The Global Catalogue of Microorganisms (GCM) 10K type strain sequencing project: providing services to taxonomists for standard genome sequencing and annotation.</title>
        <authorList>
            <consortium name="The Broad Institute Genomics Platform"/>
            <consortium name="The Broad Institute Genome Sequencing Center for Infectious Disease"/>
            <person name="Wu L."/>
            <person name="Ma J."/>
        </authorList>
    </citation>
    <scope>NUCLEOTIDE SEQUENCE [LARGE SCALE GENOMIC DNA]</scope>
    <source>
        <strain evidence="6">KCTC 52487</strain>
    </source>
</reference>
<feature type="chain" id="PRO_5046791074" evidence="3">
    <location>
        <begin position="24"/>
        <end position="608"/>
    </location>
</feature>
<dbReference type="SUPFAM" id="SSF53649">
    <property type="entry name" value="Alkaline phosphatase-like"/>
    <property type="match status" value="1"/>
</dbReference>
<dbReference type="PANTHER" id="PTHR42693:SF33">
    <property type="entry name" value="ARYLSULFATASE"/>
    <property type="match status" value="1"/>
</dbReference>
<comment type="similarity">
    <text evidence="1">Belongs to the sulfatase family.</text>
</comment>
<dbReference type="InterPro" id="IPR017850">
    <property type="entry name" value="Alkaline_phosphatase_core_sf"/>
</dbReference>
<keyword evidence="3" id="KW-0732">Signal</keyword>
<keyword evidence="2" id="KW-0472">Membrane</keyword>
<feature type="transmembrane region" description="Helical" evidence="2">
    <location>
        <begin position="559"/>
        <end position="578"/>
    </location>
</feature>
<protein>
    <submittedName>
        <fullName evidence="5">Arylsulfatase</fullName>
        <ecNumber evidence="5">3.1.6.-</ecNumber>
    </submittedName>
</protein>
<evidence type="ECO:0000256" key="2">
    <source>
        <dbReference type="SAM" id="Phobius"/>
    </source>
</evidence>
<dbReference type="RefSeq" id="WP_343163235.1">
    <property type="nucleotide sequence ID" value="NZ_JBHRSV010000028.1"/>
</dbReference>
<dbReference type="EC" id="3.1.6.-" evidence="5"/>
<dbReference type="CDD" id="cd16025">
    <property type="entry name" value="PAS_like"/>
    <property type="match status" value="1"/>
</dbReference>
<evidence type="ECO:0000256" key="3">
    <source>
        <dbReference type="SAM" id="SignalP"/>
    </source>
</evidence>
<keyword evidence="6" id="KW-1185">Reference proteome</keyword>
<dbReference type="GO" id="GO:0016787">
    <property type="term" value="F:hydrolase activity"/>
    <property type="evidence" value="ECO:0007669"/>
    <property type="project" value="UniProtKB-KW"/>
</dbReference>
<dbReference type="InterPro" id="IPR000917">
    <property type="entry name" value="Sulfatase_N"/>
</dbReference>
<evidence type="ECO:0000313" key="5">
    <source>
        <dbReference type="EMBL" id="MFC2927246.1"/>
    </source>
</evidence>
<organism evidence="5 6">
    <name type="scientific">Hyphobacterium vulgare</name>
    <dbReference type="NCBI Taxonomy" id="1736751"/>
    <lineage>
        <taxon>Bacteria</taxon>
        <taxon>Pseudomonadati</taxon>
        <taxon>Pseudomonadota</taxon>
        <taxon>Alphaproteobacteria</taxon>
        <taxon>Maricaulales</taxon>
        <taxon>Maricaulaceae</taxon>
        <taxon>Hyphobacterium</taxon>
    </lineage>
</organism>
<gene>
    <name evidence="5" type="ORF">ACFOOR_14155</name>
</gene>
<dbReference type="Pfam" id="PF00884">
    <property type="entry name" value="Sulfatase"/>
    <property type="match status" value="1"/>
</dbReference>
<dbReference type="Proteomes" id="UP001595379">
    <property type="component" value="Unassembled WGS sequence"/>
</dbReference>
<keyword evidence="5" id="KW-0378">Hydrolase</keyword>
<dbReference type="Gene3D" id="3.40.720.10">
    <property type="entry name" value="Alkaline Phosphatase, subunit A"/>
    <property type="match status" value="1"/>
</dbReference>
<sequence length="608" mass="68034">MTKGLFRLLLILLMCFATPAGLAQESRPNIVVFLVDDAALMDFGVYGGEAHTPNIDAIAARGTLFTQHRATPFCAPSRAMLLTGMDHHTAGLGTIREVLPTEHRGQPGYTMALEPGVITLAERLRGGGYRTYMTGKWHLGHEEGDLPIDQGFDRSFLVDASGADNWEDRPYLPYYREAPWFEGREPATLPQDFYSSTFIVDQMIDYLETDQALDEPFFAFVSFLAIHIPVQAPRAFTDRYVETYSVGWEVIREARWQRAQELGLIREGAPMAPPPATLDAWDWDTLSEEERALASRRMAVNAGMLEAMDHEIGRLIDHLRETGVYDNTIFVVTSDNGPEAGDPINGPVSNWLRWTGYNWDLETLGERGSYVAIGPEWAQAASGPSSFFKFHAGEGGLRVPLIMAGPQVPDEGRVEAFTVMADVAPTLLDLAGVAHEVPDTLPMTGRSFLSLLTGETESIYGPDDAIGLETSGQAALYRGQYKLVRNMPPHGDGVWRLYDVFADPGETRDLSDTHPQLMREMRHEYRLYANRVGVLELPEGYQVEQQIGLNIIERMLSFYWGWLLSGLVIIAAGLWALWRFIGWIIRHRGAIVSTEWLRSLSRTVRNRP</sequence>
<feature type="signal peptide" evidence="3">
    <location>
        <begin position="1"/>
        <end position="23"/>
    </location>
</feature>
<keyword evidence="2" id="KW-0812">Transmembrane</keyword>